<accession>A0A172TBL4</accession>
<dbReference type="EMBL" id="CP011387">
    <property type="protein sequence ID" value="ANE44418.1"/>
    <property type="molecule type" value="Genomic_DNA"/>
</dbReference>
<keyword evidence="4" id="KW-1185">Reference proteome</keyword>
<evidence type="ECO:0000313" key="4">
    <source>
        <dbReference type="Proteomes" id="UP000077363"/>
    </source>
</evidence>
<evidence type="ECO:0000256" key="1">
    <source>
        <dbReference type="SAM" id="MobiDB-lite"/>
    </source>
</evidence>
<dbReference type="PATRIC" id="fig|1182568.3.peg.2550"/>
<dbReference type="KEGG" id="dpu:SU48_12335"/>
<dbReference type="Proteomes" id="UP000077363">
    <property type="component" value="Chromosome"/>
</dbReference>
<dbReference type="InterPro" id="IPR047589">
    <property type="entry name" value="DUF11_rpt"/>
</dbReference>
<gene>
    <name evidence="3" type="ORF">SU48_12335</name>
</gene>
<feature type="domain" description="DUF11" evidence="2">
    <location>
        <begin position="616"/>
        <end position="725"/>
    </location>
</feature>
<sequence length="1490" mass="149466">MALCSLLLASPAAHAEGSKELNSSGGNRVFLEWNPNALLGGDLARRTRILVYAQAGETIHLGSSVSNSSDSKDIVYTSPSGAQTGVCDVLAGGFGLIDTRAKELAGPLPNAGGYTPCVVTATETGVYLIEFHGATGGNPTPQAATAEITTAAAGNTVTAWDVTVRSGAVAFTGRVFTPYLSVNMGNTGQSLSSNVFVQTRDGYQYRVDFNGVDPFGFILVANRTGFTLNGKPTFQSLQLADNGATIPTGYKVGNENVTDLNSFHKIFFNPPNPSLPTTAAAPGGTIWLNPPTAVPGDINNVTFTGQDGTPGQFAPGTGGTFSYNALGTGTVQFALDLNNDGIYGNANDRVLFGTAEIGTNTLIWDGKDAQGVAAPTTATIRVRAELAAGDVHFPYIDGETNTNGLIIERLTFSDANKYTVYWDDTSLSPVVSGTIPLGTQGTSSVGGSHRYPNNYGDNRGIDTWALYPSGRPLFQDLATPGIVDVSVTKTHSPAVLVPGQPVTYTITVTNTSALARANGVRVTDTVPAAITGVTWTCVPTGAAVCAPVSGSGNAISTIVNLPPSTSATFTVVGTLSSTYGSSTISNTATVARGRDTTDPNLSNNTATNVAPIDVADVGVVKTGFTTAAPLSDITYTLVFTNNGPTSATVTPRDTFSDSTFVSASDGGTAAGGVVTWPAVTLANGQSVTRTVVSKVRSTAGNSVNTASFTSNKTDLVGGNSSSTVTTTVQPTNGPDLVVEKTGTALIRGQNGTFSLLPRNIGLQPTTGTVTITDPLDANLTFVSGSGTGWTCSAAGQNVTCSSTAAIAAGASGNPITLTVLTGQGAGATVSNSATISGGGDSASANNSSSVTVPTSSLTDVQLTKTPTDTAVTAGTNIVYTLTASTAGPSNAAGVTVSDPLPSNVTYVSSSNSGAYNAATRTVTWPAFALNVGTPVARTVTVTPPLNGNVVNTATVSTTTPESNTGNNSAASTLTVTPRANLEIRKEGAANFAPLANLTYTVRVANFGPSAAESVTVTDTLPPTSTYVSNTGGGVYNAVNGTVTWTAAGLDVTGPNSNLTYTVTVLTPATGTLSNIASVSSVGTDPTPGNNSSTANTAIVPVADVQVSKTGPATVLPNGDISYTISVLNAGPSPATAVTVTDLLPAGATRQNLGGGTYTAGAGGGGTITWTLAALASGATQTYTVVLGAPNTSGTLVNGSRASSPVSDPNSANNDGTNSESQASTTVNVSADVQISKTAPAVVRGGGPLSYTITVTNAGPADADGAALQDPAIAAFTATGVSCVSSGNATCPAGLTVGTLQAGTTIPVFPALGKLTITLSGTAANGGQIVNTATATAPSTRTDPTLVNLTNSAAATTDTVNLTLSKTVENISAGGGVGTTSSGKPGETLEYCVTYTNIGSAPLPNLTLSDPLPPSTKVMSASTPESPNATYLPGSSIRFVRTPARTPTPDALHPSNAADSDAGTLETALSYVVGTAASGETGTVCFRVNVK</sequence>
<dbReference type="InterPro" id="IPR013783">
    <property type="entry name" value="Ig-like_fold"/>
</dbReference>
<feature type="domain" description="DUF11" evidence="2">
    <location>
        <begin position="735"/>
        <end position="852"/>
    </location>
</feature>
<dbReference type="OrthoDB" id="51125at2"/>
<reference evidence="3 4" key="1">
    <citation type="submission" date="2015-01" db="EMBL/GenBank/DDBJ databases">
        <title>Deinococcus puniceus/DY1/ whole genome sequencing.</title>
        <authorList>
            <person name="Kim M.K."/>
            <person name="Srinivasan S."/>
            <person name="Lee J.-J."/>
        </authorList>
    </citation>
    <scope>NUCLEOTIDE SEQUENCE [LARGE SCALE GENOMIC DNA]</scope>
    <source>
        <strain evidence="3 4">DY1</strain>
    </source>
</reference>
<feature type="domain" description="DUF11" evidence="2">
    <location>
        <begin position="1231"/>
        <end position="1353"/>
    </location>
</feature>
<dbReference type="Gene3D" id="2.60.40.10">
    <property type="entry name" value="Immunoglobulins"/>
    <property type="match status" value="2"/>
</dbReference>
<dbReference type="NCBIfam" id="TIGR01451">
    <property type="entry name" value="B_ant_repeat"/>
    <property type="match status" value="5"/>
</dbReference>
<feature type="compositionally biased region" description="Polar residues" evidence="1">
    <location>
        <begin position="1416"/>
        <end position="1428"/>
    </location>
</feature>
<proteinExistence type="predicted"/>
<feature type="region of interest" description="Disordered" evidence="1">
    <location>
        <begin position="1193"/>
        <end position="1226"/>
    </location>
</feature>
<dbReference type="InterPro" id="IPR001434">
    <property type="entry name" value="OmcB-like_DUF11"/>
</dbReference>
<dbReference type="PANTHER" id="PTHR34819:SF3">
    <property type="entry name" value="CELL SURFACE PROTEIN"/>
    <property type="match status" value="1"/>
</dbReference>
<feature type="domain" description="DUF11" evidence="2">
    <location>
        <begin position="484"/>
        <end position="607"/>
    </location>
</feature>
<feature type="domain" description="DUF11" evidence="2">
    <location>
        <begin position="991"/>
        <end position="1095"/>
    </location>
</feature>
<organism evidence="3 4">
    <name type="scientific">Deinococcus puniceus</name>
    <dbReference type="NCBI Taxonomy" id="1182568"/>
    <lineage>
        <taxon>Bacteria</taxon>
        <taxon>Thermotogati</taxon>
        <taxon>Deinococcota</taxon>
        <taxon>Deinococci</taxon>
        <taxon>Deinococcales</taxon>
        <taxon>Deinococcaceae</taxon>
        <taxon>Deinococcus</taxon>
    </lineage>
</organism>
<name>A0A172TBL4_9DEIO</name>
<evidence type="ECO:0000259" key="2">
    <source>
        <dbReference type="Pfam" id="PF01345"/>
    </source>
</evidence>
<protein>
    <recommendedName>
        <fullName evidence="2">DUF11 domain-containing protein</fullName>
    </recommendedName>
</protein>
<feature type="domain" description="DUF11" evidence="2">
    <location>
        <begin position="859"/>
        <end position="973"/>
    </location>
</feature>
<dbReference type="InterPro" id="IPR051172">
    <property type="entry name" value="Chlamydia_OmcB"/>
</dbReference>
<dbReference type="Pfam" id="PF01345">
    <property type="entry name" value="DUF11"/>
    <property type="match status" value="7"/>
</dbReference>
<dbReference type="STRING" id="1182568.SU48_12335"/>
<dbReference type="RefSeq" id="WP_064015498.1">
    <property type="nucleotide sequence ID" value="NZ_CP011387.1"/>
</dbReference>
<feature type="region of interest" description="Disordered" evidence="1">
    <location>
        <begin position="1413"/>
        <end position="1433"/>
    </location>
</feature>
<feature type="domain" description="DUF11" evidence="2">
    <location>
        <begin position="1103"/>
        <end position="1216"/>
    </location>
</feature>
<dbReference type="PANTHER" id="PTHR34819">
    <property type="entry name" value="LARGE CYSTEINE-RICH PERIPLASMIC PROTEIN OMCB"/>
    <property type="match status" value="1"/>
</dbReference>
<dbReference type="Gene3D" id="2.60.40.3080">
    <property type="match status" value="1"/>
</dbReference>
<evidence type="ECO:0000313" key="3">
    <source>
        <dbReference type="EMBL" id="ANE44418.1"/>
    </source>
</evidence>